<keyword evidence="2" id="KW-0012">Acyltransferase</keyword>
<keyword evidence="1" id="KW-0808">Transferase</keyword>
<dbReference type="SUPFAM" id="SSF55729">
    <property type="entry name" value="Acyl-CoA N-acyltransferases (Nat)"/>
    <property type="match status" value="1"/>
</dbReference>
<name>A0ABZ3J8V1_SPOA4</name>
<dbReference type="PROSITE" id="PS51186">
    <property type="entry name" value="GNAT"/>
    <property type="match status" value="1"/>
</dbReference>
<dbReference type="EMBL" id="CP155571">
    <property type="protein sequence ID" value="XFO74768.1"/>
    <property type="molecule type" value="Genomic_DNA"/>
</dbReference>
<accession>A0ABZ3J8V1</accession>
<dbReference type="PANTHER" id="PTHR10908:SF0">
    <property type="entry name" value="SEROTONIN N-ACETYLTRANSFERASE"/>
    <property type="match status" value="1"/>
</dbReference>
<dbReference type="Pfam" id="PF00583">
    <property type="entry name" value="Acetyltransf_1"/>
    <property type="match status" value="1"/>
</dbReference>
<dbReference type="PANTHER" id="PTHR10908">
    <property type="entry name" value="SEROTONIN N-ACETYLTRANSFERASE"/>
    <property type="match status" value="1"/>
</dbReference>
<evidence type="ECO:0000313" key="5">
    <source>
        <dbReference type="Proteomes" id="UP000216052"/>
    </source>
</evidence>
<organism evidence="4 5">
    <name type="scientific">Sporomusa acidovorans (strain ATCC 49682 / DSM 3132 / Mol)</name>
    <dbReference type="NCBI Taxonomy" id="1123286"/>
    <lineage>
        <taxon>Bacteria</taxon>
        <taxon>Bacillati</taxon>
        <taxon>Bacillota</taxon>
        <taxon>Negativicutes</taxon>
        <taxon>Selenomonadales</taxon>
        <taxon>Sporomusaceae</taxon>
        <taxon>Sporomusa</taxon>
    </lineage>
</organism>
<keyword evidence="5" id="KW-1185">Reference proteome</keyword>
<dbReference type="InterPro" id="IPR000182">
    <property type="entry name" value="GNAT_dom"/>
</dbReference>
<protein>
    <recommendedName>
        <fullName evidence="3">N-acetyltransferase domain-containing protein</fullName>
    </recommendedName>
</protein>
<dbReference type="Gene3D" id="3.40.630.30">
    <property type="match status" value="1"/>
</dbReference>
<dbReference type="InterPro" id="IPR051635">
    <property type="entry name" value="SNAT-like"/>
</dbReference>
<evidence type="ECO:0000256" key="2">
    <source>
        <dbReference type="ARBA" id="ARBA00023315"/>
    </source>
</evidence>
<dbReference type="CDD" id="cd04301">
    <property type="entry name" value="NAT_SF"/>
    <property type="match status" value="1"/>
</dbReference>
<sequence length="165" mass="18455">MEEVTVRGVCPEDLERVTAVEAVCFPAAEAATRESFQERIAAFPEYFFVAEVQRGLIGFINGCVTNSPVIFDEMFHSTSYHIPNGENLTVFGLTVIPEYRKQGVAAQLMQHFIQTAKNTGKRKVILTCKERLVPYYESFGYAYDGISASTHGGAQWFDMTLVLKP</sequence>
<dbReference type="InterPro" id="IPR016181">
    <property type="entry name" value="Acyl_CoA_acyltransferase"/>
</dbReference>
<dbReference type="RefSeq" id="WP_093793977.1">
    <property type="nucleotide sequence ID" value="NZ_CP155571.1"/>
</dbReference>
<evidence type="ECO:0000313" key="4">
    <source>
        <dbReference type="EMBL" id="XFO74768.1"/>
    </source>
</evidence>
<evidence type="ECO:0000259" key="3">
    <source>
        <dbReference type="PROSITE" id="PS51186"/>
    </source>
</evidence>
<proteinExistence type="predicted"/>
<feature type="domain" description="N-acetyltransferase" evidence="3">
    <location>
        <begin position="4"/>
        <end position="162"/>
    </location>
</feature>
<reference evidence="4" key="1">
    <citation type="submission" date="2024-05" db="EMBL/GenBank/DDBJ databases">
        <title>Isolation and characterization of Sporomusa carbonis sp. nov., a carboxydotrophic hydrogenogen in the genus of Sporomusa isolated from a charcoal burning pile.</title>
        <authorList>
            <person name="Boeer T."/>
            <person name="Rosenbaum F."/>
            <person name="Eysell L."/>
            <person name="Mueller V."/>
            <person name="Daniel R."/>
            <person name="Poehlein A."/>
        </authorList>
    </citation>
    <scope>NUCLEOTIDE SEQUENCE [LARGE SCALE GENOMIC DNA]</scope>
    <source>
        <strain evidence="4">DSM 3132</strain>
    </source>
</reference>
<evidence type="ECO:0000256" key="1">
    <source>
        <dbReference type="ARBA" id="ARBA00022679"/>
    </source>
</evidence>
<dbReference type="Proteomes" id="UP000216052">
    <property type="component" value="Chromosome"/>
</dbReference>
<gene>
    <name evidence="4" type="ORF">SPACI_048790</name>
</gene>